<reference evidence="2 3" key="1">
    <citation type="journal article" date="2015" name="Genome Announc.">
        <title>Genome Assemblies of Three Soil-Associated Devosia species: D. insulae, D. limi, and D. soli.</title>
        <authorList>
            <person name="Hassan Y.I."/>
            <person name="Lepp D."/>
            <person name="Zhou T."/>
        </authorList>
    </citation>
    <scope>NUCLEOTIDE SEQUENCE [LARGE SCALE GENOMIC DNA]</scope>
    <source>
        <strain evidence="2 3">DS-56</strain>
    </source>
</reference>
<keyword evidence="3" id="KW-1185">Reference proteome</keyword>
<evidence type="ECO:0000313" key="3">
    <source>
        <dbReference type="Proteomes" id="UP000095463"/>
    </source>
</evidence>
<accession>A0A1E5XHD4</accession>
<sequence length="119" mass="12373">MRRIFLLAGVVMALASPAAMAQSIGGDYTVEGTNLDGSSYGGTAKIVLTSETTCEIYWTTGPSTSEGICMRNGNAFSAGYVMGEAIGLVIYQVMEDGSMEGLWTIAGQTGSGTEKLTPQ</sequence>
<evidence type="ECO:0000313" key="2">
    <source>
        <dbReference type="EMBL" id="OEO28003.1"/>
    </source>
</evidence>
<gene>
    <name evidence="2" type="ORF">VW23_006765</name>
</gene>
<dbReference type="EMBL" id="LAJE02000402">
    <property type="protein sequence ID" value="OEO28003.1"/>
    <property type="molecule type" value="Genomic_DNA"/>
</dbReference>
<comment type="caution">
    <text evidence="2">The sequence shown here is derived from an EMBL/GenBank/DDBJ whole genome shotgun (WGS) entry which is preliminary data.</text>
</comment>
<name>A0A1E5XHD4_9HYPH</name>
<dbReference type="RefSeq" id="WP_069912669.1">
    <property type="nucleotide sequence ID" value="NZ_LAJE02000402.1"/>
</dbReference>
<feature type="signal peptide" evidence="1">
    <location>
        <begin position="1"/>
        <end position="21"/>
    </location>
</feature>
<dbReference type="OrthoDB" id="9810038at2"/>
<protein>
    <recommendedName>
        <fullName evidence="4">Avidin</fullName>
    </recommendedName>
</protein>
<proteinExistence type="predicted"/>
<dbReference type="AlphaFoldDB" id="A0A1E5XHD4"/>
<dbReference type="Proteomes" id="UP000095463">
    <property type="component" value="Unassembled WGS sequence"/>
</dbReference>
<keyword evidence="1" id="KW-0732">Signal</keyword>
<feature type="chain" id="PRO_5009190116" description="Avidin" evidence="1">
    <location>
        <begin position="22"/>
        <end position="119"/>
    </location>
</feature>
<organism evidence="2 3">
    <name type="scientific">Devosia insulae DS-56</name>
    <dbReference type="NCBI Taxonomy" id="1116389"/>
    <lineage>
        <taxon>Bacteria</taxon>
        <taxon>Pseudomonadati</taxon>
        <taxon>Pseudomonadota</taxon>
        <taxon>Alphaproteobacteria</taxon>
        <taxon>Hyphomicrobiales</taxon>
        <taxon>Devosiaceae</taxon>
        <taxon>Devosia</taxon>
    </lineage>
</organism>
<evidence type="ECO:0000256" key="1">
    <source>
        <dbReference type="SAM" id="SignalP"/>
    </source>
</evidence>
<evidence type="ECO:0008006" key="4">
    <source>
        <dbReference type="Google" id="ProtNLM"/>
    </source>
</evidence>